<feature type="region of interest" description="Disordered" evidence="7">
    <location>
        <begin position="1194"/>
        <end position="1219"/>
    </location>
</feature>
<feature type="domain" description="LIM zinc-binding" evidence="8">
    <location>
        <begin position="408"/>
        <end position="468"/>
    </location>
</feature>
<dbReference type="CDD" id="cd09420">
    <property type="entry name" value="LIM3_Prickle"/>
    <property type="match status" value="1"/>
</dbReference>
<dbReference type="InterPro" id="IPR033725">
    <property type="entry name" value="LIM1_prickle"/>
</dbReference>
<dbReference type="Pfam" id="PF06297">
    <property type="entry name" value="PET"/>
    <property type="match status" value="1"/>
</dbReference>
<dbReference type="InterPro" id="IPR033726">
    <property type="entry name" value="LIM2_prickle"/>
</dbReference>
<sequence length="1219" mass="131450">MLSSWLWDAGFGPARKRKVCRNCKCPREEHCGSQSTSVGNSSGSPSSVPQTPMAGTELPTSTSNPQPSVSAPFSMNGAGSNRQSSQGPTTGFSVHKNPGPPPNYPLPHLPGQSSIVFPNNSQSYIYPNSQIPTKGNSQNQSHSQAFGNASSSSAQNQQSAAAVLSTSTTSTGATTTSPSVTSIAPGLHSAHSSQGSPSSNHGQSSMVAKKNGVGVGVGVGVGGVFGGVGVMSDPQRHSHSDDDSGCALEEYTWVPPGLKPEQVHLYFSALPEDKVPYVNSVGEKYRIKQLLHQLPPHDNEVRYCNGLREEEKKELRLFSAQRKRESLGRGTVKQLQVNPQPTTCCSQCSEKLSGGDIVVSAARSGPNACWHPACFTCHVCRELLVDLIYFWKEGLLYCGRHHAESLKPRCAACDEIILADECTEAEGRAWHMKHFACFDCDARLGGQRYIMRDGRPYCLQCFDSMFAEYCDTCGHPIGVDQGQMTHEGQHWHATESCFCCHTCQSSLLGRPFLPRRGSIFCSIACSKGEPPTPSDSNGNTPVGQQQGVIGSSLFPSKPSSQSNKQNRTSAGYEGSDSTIASPENNQVPQLLKMTSSSGLDVRKIPSPSVSDCNREIRSPLPETHNVSKSPRFRRRVLGNSSMRDSSGSEQTSPRSPSLQRKLSNSPDSRDKNLPNLPSVSTNNVIHKKESSTTSGIPHNTSHNGHLGIPVSGGIPVSRNFSMSGIHNNHINRNPPNSSIKTNGIGRTPSLSRFQGPHHEYVNVQSFSPSLMGKTVPTSSQNITTGSTNILIHNSKDANDLLSQSSQMSKQTESHCLSSENSSSHPSSEIGSPGPGHRISLHHNHHNDSGNKIMGSPKMSKKMSPHQQSPKMGRRALEYNKALDENSESCTPLSSHLTVSSRKTSEVTANNRGDIISSEDAAKKGIELVEAGLDRLVLEKTLGRILAEQGINLLQEVAIKSPPGTIESILQNIGSKAPLTASDLTDLNLDTLLLAYEHHRKNLDTAHTSMPNLANSRDSSGSSSPAGVSSPSGALKKSSMMSPHRDRHHRSVRFDPSQISSKSESKRHRHQSRRDNSDTSSSSGSAPTAVEVTTGKRDHRRRSGRHGSRRSKHGVPRSSSYSGPSVPNEESTRRKNASTQELDEPDWDNESLCSTCSSSSSSEFDYELPPRTAYGGVRINYVPNDALALARRQASNVGLTATSPSTRKKSQEKDKNCIIS</sequence>
<evidence type="ECO:0000259" key="8">
    <source>
        <dbReference type="PROSITE" id="PS50023"/>
    </source>
</evidence>
<name>A0A2P2HYN0_9CRUS</name>
<dbReference type="SMART" id="SM00132">
    <property type="entry name" value="LIM"/>
    <property type="match status" value="3"/>
</dbReference>
<feature type="compositionally biased region" description="Polar residues" evidence="7">
    <location>
        <begin position="801"/>
        <end position="810"/>
    </location>
</feature>
<dbReference type="InterPro" id="IPR010442">
    <property type="entry name" value="PET_domain"/>
</dbReference>
<dbReference type="Pfam" id="PF00412">
    <property type="entry name" value="LIM"/>
    <property type="match status" value="2"/>
</dbReference>
<evidence type="ECO:0000313" key="10">
    <source>
        <dbReference type="EMBL" id="LAB66873.1"/>
    </source>
</evidence>
<keyword evidence="5 6" id="KW-0440">LIM domain</keyword>
<feature type="compositionally biased region" description="Polar residues" evidence="7">
    <location>
        <begin position="563"/>
        <end position="598"/>
    </location>
</feature>
<feature type="compositionally biased region" description="Polar residues" evidence="7">
    <location>
        <begin position="1006"/>
        <end position="1017"/>
    </location>
</feature>
<evidence type="ECO:0000256" key="4">
    <source>
        <dbReference type="ARBA" id="ARBA00022833"/>
    </source>
</evidence>
<dbReference type="PANTHER" id="PTHR24211:SF20">
    <property type="entry name" value="PROTEIN ESPINAS-RELATED"/>
    <property type="match status" value="1"/>
</dbReference>
<feature type="region of interest" description="Disordered" evidence="7">
    <location>
        <begin position="1006"/>
        <end position="1165"/>
    </location>
</feature>
<feature type="compositionally biased region" description="Polar residues" evidence="7">
    <location>
        <begin position="534"/>
        <end position="549"/>
    </location>
</feature>
<accession>A0A2P2HYN0</accession>
<feature type="domain" description="PET" evidence="9">
    <location>
        <begin position="232"/>
        <end position="340"/>
    </location>
</feature>
<dbReference type="PROSITE" id="PS00478">
    <property type="entry name" value="LIM_DOMAIN_1"/>
    <property type="match status" value="1"/>
</dbReference>
<feature type="region of interest" description="Disordered" evidence="7">
    <location>
        <begin position="529"/>
        <end position="712"/>
    </location>
</feature>
<feature type="compositionally biased region" description="Polar residues" evidence="7">
    <location>
        <begin position="887"/>
        <end position="904"/>
    </location>
</feature>
<dbReference type="InterPro" id="IPR033723">
    <property type="entry name" value="PET_prickle"/>
</dbReference>
<reference evidence="10" key="1">
    <citation type="journal article" date="2018" name="Biosci. Biotechnol. Biochem.">
        <title>Polysaccharide hydrolase of the hadal zone amphipods Hirondellea gigas.</title>
        <authorList>
            <person name="Kobayashi H."/>
            <person name="Nagahama T."/>
            <person name="Arai W."/>
            <person name="Sasagawa Y."/>
            <person name="Umeda M."/>
            <person name="Hayashi T."/>
            <person name="Nikaido I."/>
            <person name="Watanabe H."/>
            <person name="Oguri K."/>
            <person name="Kitazato H."/>
            <person name="Fujioka K."/>
            <person name="Kido Y."/>
            <person name="Takami H."/>
        </authorList>
    </citation>
    <scope>NUCLEOTIDE SEQUENCE</scope>
    <source>
        <tissue evidence="10">Whole body</tissue>
    </source>
</reference>
<dbReference type="PROSITE" id="PS51303">
    <property type="entry name" value="PET"/>
    <property type="match status" value="1"/>
</dbReference>
<feature type="compositionally biased region" description="Polar residues" evidence="7">
    <location>
        <begin position="58"/>
        <end position="92"/>
    </location>
</feature>
<evidence type="ECO:0000256" key="5">
    <source>
        <dbReference type="ARBA" id="ARBA00023038"/>
    </source>
</evidence>
<organism evidence="10">
    <name type="scientific">Hirondellea gigas</name>
    <dbReference type="NCBI Taxonomy" id="1518452"/>
    <lineage>
        <taxon>Eukaryota</taxon>
        <taxon>Metazoa</taxon>
        <taxon>Ecdysozoa</taxon>
        <taxon>Arthropoda</taxon>
        <taxon>Crustacea</taxon>
        <taxon>Multicrustacea</taxon>
        <taxon>Malacostraca</taxon>
        <taxon>Eumalacostraca</taxon>
        <taxon>Peracarida</taxon>
        <taxon>Amphipoda</taxon>
        <taxon>Amphilochidea</taxon>
        <taxon>Lysianassida</taxon>
        <taxon>Lysianassidira</taxon>
        <taxon>Lysianassoidea</taxon>
        <taxon>Lysianassidae</taxon>
        <taxon>Hirondellea</taxon>
    </lineage>
</organism>
<dbReference type="FunFam" id="2.10.110.10:FF:000035">
    <property type="entry name" value="prickle-like protein 2 isoform X1"/>
    <property type="match status" value="1"/>
</dbReference>
<feature type="compositionally biased region" description="Low complexity" evidence="7">
    <location>
        <begin position="143"/>
        <end position="205"/>
    </location>
</feature>
<dbReference type="InterPro" id="IPR001781">
    <property type="entry name" value="Znf_LIM"/>
</dbReference>
<dbReference type="GO" id="GO:0008270">
    <property type="term" value="F:zinc ion binding"/>
    <property type="evidence" value="ECO:0007669"/>
    <property type="project" value="InterPro"/>
</dbReference>
<feature type="compositionally biased region" description="Basic residues" evidence="7">
    <location>
        <begin position="1096"/>
        <end position="1114"/>
    </location>
</feature>
<feature type="compositionally biased region" description="Low complexity" evidence="7">
    <location>
        <begin position="725"/>
        <end position="738"/>
    </location>
</feature>
<evidence type="ECO:0000259" key="9">
    <source>
        <dbReference type="PROSITE" id="PS51303"/>
    </source>
</evidence>
<dbReference type="PANTHER" id="PTHR24211">
    <property type="entry name" value="LIM DOMAIN-CONTAINING PROTEIN"/>
    <property type="match status" value="1"/>
</dbReference>
<evidence type="ECO:0000256" key="7">
    <source>
        <dbReference type="SAM" id="MobiDB-lite"/>
    </source>
</evidence>
<evidence type="ECO:0000256" key="2">
    <source>
        <dbReference type="ARBA" id="ARBA00022723"/>
    </source>
</evidence>
<feature type="compositionally biased region" description="Basic and acidic residues" evidence="7">
    <location>
        <begin position="1208"/>
        <end position="1219"/>
    </location>
</feature>
<feature type="compositionally biased region" description="Low complexity" evidence="7">
    <location>
        <begin position="1150"/>
        <end position="1161"/>
    </location>
</feature>
<dbReference type="AlphaFoldDB" id="A0A2P2HYN0"/>
<feature type="domain" description="LIM zinc-binding" evidence="8">
    <location>
        <begin position="343"/>
        <end position="407"/>
    </location>
</feature>
<dbReference type="CDD" id="cd09827">
    <property type="entry name" value="PET_Prickle"/>
    <property type="match status" value="1"/>
</dbReference>
<keyword evidence="3" id="KW-0677">Repeat</keyword>
<feature type="region of interest" description="Disordered" evidence="7">
    <location>
        <begin position="801"/>
        <end position="904"/>
    </location>
</feature>
<dbReference type="SUPFAM" id="SSF57716">
    <property type="entry name" value="Glucocorticoid receptor-like (DNA-binding domain)"/>
    <property type="match status" value="2"/>
</dbReference>
<feature type="compositionally biased region" description="Low complexity" evidence="7">
    <location>
        <begin position="551"/>
        <end position="562"/>
    </location>
</feature>
<dbReference type="PROSITE" id="PS50023">
    <property type="entry name" value="LIM_DOMAIN_2"/>
    <property type="match status" value="2"/>
</dbReference>
<feature type="region of interest" description="Disordered" evidence="7">
    <location>
        <begin position="27"/>
        <end position="206"/>
    </location>
</feature>
<proteinExistence type="evidence at transcript level"/>
<evidence type="ECO:0000256" key="1">
    <source>
        <dbReference type="ARBA" id="ARBA00008268"/>
    </source>
</evidence>
<dbReference type="Gene3D" id="2.10.110.10">
    <property type="entry name" value="Cysteine Rich Protein"/>
    <property type="match status" value="3"/>
</dbReference>
<keyword evidence="4 6" id="KW-0862">Zinc</keyword>
<dbReference type="EMBL" id="IACF01001157">
    <property type="protein sequence ID" value="LAB66873.1"/>
    <property type="molecule type" value="mRNA"/>
</dbReference>
<dbReference type="CDD" id="cd09418">
    <property type="entry name" value="LIM2_Prickle"/>
    <property type="match status" value="1"/>
</dbReference>
<dbReference type="CDD" id="cd09415">
    <property type="entry name" value="LIM1_Prickle"/>
    <property type="match status" value="1"/>
</dbReference>
<feature type="region of interest" description="Disordered" evidence="7">
    <location>
        <begin position="725"/>
        <end position="754"/>
    </location>
</feature>
<feature type="compositionally biased region" description="Polar residues" evidence="7">
    <location>
        <begin position="112"/>
        <end position="142"/>
    </location>
</feature>
<keyword evidence="2 6" id="KW-0479">Metal-binding</keyword>
<feature type="compositionally biased region" description="Low complexity" evidence="7">
    <location>
        <begin position="1018"/>
        <end position="1033"/>
    </location>
</feature>
<feature type="compositionally biased region" description="Polar residues" evidence="7">
    <location>
        <begin position="675"/>
        <end position="684"/>
    </location>
</feature>
<feature type="compositionally biased region" description="Polar residues" evidence="7">
    <location>
        <begin position="1116"/>
        <end position="1128"/>
    </location>
</feature>
<feature type="compositionally biased region" description="Low complexity" evidence="7">
    <location>
        <begin position="33"/>
        <end position="51"/>
    </location>
</feature>
<evidence type="ECO:0000256" key="6">
    <source>
        <dbReference type="PROSITE-ProRule" id="PRU00125"/>
    </source>
</evidence>
<feature type="compositionally biased region" description="Basic and acidic residues" evidence="7">
    <location>
        <begin position="874"/>
        <end position="883"/>
    </location>
</feature>
<dbReference type="InterPro" id="IPR047120">
    <property type="entry name" value="Pk/Esn/Tes"/>
</dbReference>
<feature type="compositionally biased region" description="Polar residues" evidence="7">
    <location>
        <begin position="691"/>
        <end position="703"/>
    </location>
</feature>
<feature type="compositionally biased region" description="Polar residues" evidence="7">
    <location>
        <begin position="1194"/>
        <end position="1204"/>
    </location>
</feature>
<dbReference type="FunFam" id="2.10.110.10:FF:000005">
    <property type="entry name" value="Testin isoform 1"/>
    <property type="match status" value="1"/>
</dbReference>
<feature type="compositionally biased region" description="Polar residues" evidence="7">
    <location>
        <begin position="638"/>
        <end position="666"/>
    </location>
</feature>
<feature type="compositionally biased region" description="Low complexity" evidence="7">
    <location>
        <begin position="813"/>
        <end position="836"/>
    </location>
</feature>
<dbReference type="InterPro" id="IPR033727">
    <property type="entry name" value="LIM3_prickle"/>
</dbReference>
<comment type="similarity">
    <text evidence="1">Belongs to the prickle / espinas / testin family.</text>
</comment>
<evidence type="ECO:0000256" key="3">
    <source>
        <dbReference type="ARBA" id="ARBA00022737"/>
    </source>
</evidence>
<feature type="compositionally biased region" description="Pro residues" evidence="7">
    <location>
        <begin position="98"/>
        <end position="108"/>
    </location>
</feature>
<protein>
    <submittedName>
        <fullName evidence="10">Prickle-like protein 2</fullName>
    </submittedName>
</protein>